<organism evidence="1 2">
    <name type="scientific">Actinocrispum wychmicini</name>
    <dbReference type="NCBI Taxonomy" id="1213861"/>
    <lineage>
        <taxon>Bacteria</taxon>
        <taxon>Bacillati</taxon>
        <taxon>Actinomycetota</taxon>
        <taxon>Actinomycetes</taxon>
        <taxon>Pseudonocardiales</taxon>
        <taxon>Pseudonocardiaceae</taxon>
        <taxon>Actinocrispum</taxon>
    </lineage>
</organism>
<protein>
    <submittedName>
        <fullName evidence="1">Uncharacterized protein</fullName>
    </submittedName>
</protein>
<keyword evidence="2" id="KW-1185">Reference proteome</keyword>
<comment type="caution">
    <text evidence="1">The sequence shown here is derived from an EMBL/GenBank/DDBJ whole genome shotgun (WGS) entry which is preliminary data.</text>
</comment>
<accession>A0A4V2S871</accession>
<proteinExistence type="predicted"/>
<evidence type="ECO:0000313" key="2">
    <source>
        <dbReference type="Proteomes" id="UP000295680"/>
    </source>
</evidence>
<dbReference type="NCBIfam" id="NF041510">
    <property type="entry name" value="AMED_5909_fam"/>
    <property type="match status" value="1"/>
</dbReference>
<dbReference type="EMBL" id="SLWS01000002">
    <property type="protein sequence ID" value="TCO62710.1"/>
    <property type="molecule type" value="Genomic_DNA"/>
</dbReference>
<dbReference type="RefSeq" id="WP_132114679.1">
    <property type="nucleotide sequence ID" value="NZ_SLWS01000002.1"/>
</dbReference>
<gene>
    <name evidence="1" type="ORF">EV192_102849</name>
</gene>
<dbReference type="Proteomes" id="UP000295680">
    <property type="component" value="Unassembled WGS sequence"/>
</dbReference>
<sequence length="88" mass="9720">MRGTVRLSVGRVVVTLDQANAVTPMTPPEQMTPKEKREFFQQRASMYRRVADSDPNRHFEALACALLEQEKADEIAEAGSAADGTVAR</sequence>
<name>A0A4V2S871_9PSEU</name>
<evidence type="ECO:0000313" key="1">
    <source>
        <dbReference type="EMBL" id="TCO62710.1"/>
    </source>
</evidence>
<dbReference type="InterPro" id="IPR048152">
    <property type="entry name" value="AMED_5909-like"/>
</dbReference>
<dbReference type="AlphaFoldDB" id="A0A4V2S871"/>
<reference evidence="1 2" key="1">
    <citation type="submission" date="2019-03" db="EMBL/GenBank/DDBJ databases">
        <title>Genomic Encyclopedia of Type Strains, Phase IV (KMG-IV): sequencing the most valuable type-strain genomes for metagenomic binning, comparative biology and taxonomic classification.</title>
        <authorList>
            <person name="Goeker M."/>
        </authorList>
    </citation>
    <scope>NUCLEOTIDE SEQUENCE [LARGE SCALE GENOMIC DNA]</scope>
    <source>
        <strain evidence="1 2">DSM 45934</strain>
    </source>
</reference>